<reference evidence="2 3" key="1">
    <citation type="submission" date="2014-05" db="EMBL/GenBank/DDBJ databases">
        <authorList>
            <person name="Rizzardi K."/>
            <person name="Winiecka-Krusnell J."/>
            <person name="Ramliden M."/>
            <person name="Alm E."/>
            <person name="Andersson S."/>
            <person name="Byfors S."/>
        </authorList>
    </citation>
    <scope>NUCLEOTIDE SEQUENCE [LARGE SCALE GENOMIC DNA]</scope>
    <source>
        <strain evidence="2 3">LEGN</strain>
    </source>
</reference>
<evidence type="ECO:0000313" key="2">
    <source>
        <dbReference type="EMBL" id="KGP63366.1"/>
    </source>
</evidence>
<dbReference type="RefSeq" id="WP_035889115.1">
    <property type="nucleotide sequence ID" value="NZ_JNCF01000019.1"/>
</dbReference>
<keyword evidence="3" id="KW-1185">Reference proteome</keyword>
<dbReference type="SUPFAM" id="SSF140736">
    <property type="entry name" value="Rv1873-like"/>
    <property type="match status" value="1"/>
</dbReference>
<dbReference type="InterPro" id="IPR014937">
    <property type="entry name" value="DUF1810"/>
</dbReference>
<dbReference type="InterPro" id="IPR036287">
    <property type="entry name" value="Rv1873-like_sf"/>
</dbReference>
<name>A0A0A2SUH5_9GAMM</name>
<gene>
    <name evidence="2" type="ORF">EP47_10935</name>
</gene>
<dbReference type="Pfam" id="PF08837">
    <property type="entry name" value="DUF1810"/>
    <property type="match status" value="1"/>
</dbReference>
<dbReference type="EMBL" id="JNCF01000019">
    <property type="protein sequence ID" value="KGP63366.1"/>
    <property type="molecule type" value="Genomic_DNA"/>
</dbReference>
<comment type="caution">
    <text evidence="2">The sequence shown here is derived from an EMBL/GenBank/DDBJ whole genome shotgun (WGS) entry which is preliminary data.</text>
</comment>
<evidence type="ECO:0000256" key="1">
    <source>
        <dbReference type="SAM" id="MobiDB-lite"/>
    </source>
</evidence>
<dbReference type="Gene3D" id="1.25.40.380">
    <property type="entry name" value="Protein of unknown function DUF1810"/>
    <property type="match status" value="1"/>
</dbReference>
<accession>A0A0A2SUH5</accession>
<feature type="compositionally biased region" description="Basic and acidic residues" evidence="1">
    <location>
        <begin position="166"/>
        <end position="175"/>
    </location>
</feature>
<evidence type="ECO:0008006" key="4">
    <source>
        <dbReference type="Google" id="ProtNLM"/>
    </source>
</evidence>
<dbReference type="OrthoDB" id="9801870at2"/>
<evidence type="ECO:0000313" key="3">
    <source>
        <dbReference type="Proteomes" id="UP000054422"/>
    </source>
</evidence>
<sequence>MPKNKKFQHFHQAQEDKTEGYQKAFDEIENGGKKSHWIWYIFPQLKSLGRSNSSKLYGIADLNEACDYLKDPVLFNRYYNLLQLTEKKLKTIPLYHLMGGSPDDLKYISSLTLFRAASKYLSSNEEDTQHNYKKLYETCNRIFEQIAYQGYSPCPKTESFIKNELNSRKKKEQSDQHIPLPQNSFFPPSQEKINTPHPILNELTQYMSERRNEWGYHYNFLGLMAVVYFIQDLILGTDHFNSKAREIKLCAAGKLHKILDPQCHEQCRLSSSERNALLDGRLGTIVKRHGGLEKILATAPNKPAKTNGDQDIHFNPF</sequence>
<dbReference type="AlphaFoldDB" id="A0A0A2SUH5"/>
<dbReference type="Proteomes" id="UP000054422">
    <property type="component" value="Unassembled WGS sequence"/>
</dbReference>
<organism evidence="2 3">
    <name type="scientific">Legionella norrlandica</name>
    <dbReference type="NCBI Taxonomy" id="1498499"/>
    <lineage>
        <taxon>Bacteria</taxon>
        <taxon>Pseudomonadati</taxon>
        <taxon>Pseudomonadota</taxon>
        <taxon>Gammaproteobacteria</taxon>
        <taxon>Legionellales</taxon>
        <taxon>Legionellaceae</taxon>
        <taxon>Legionella</taxon>
    </lineage>
</organism>
<proteinExistence type="predicted"/>
<protein>
    <recommendedName>
        <fullName evidence="4">DUF1810 domain-containing protein</fullName>
    </recommendedName>
</protein>
<feature type="region of interest" description="Disordered" evidence="1">
    <location>
        <begin position="166"/>
        <end position="187"/>
    </location>
</feature>